<name>A0A6B0T928_9EURY</name>
<protein>
    <submittedName>
        <fullName evidence="5">DUF58 domain-containing protein</fullName>
    </submittedName>
</protein>
<gene>
    <name evidence="5" type="ORF">GRX03_14170</name>
</gene>
<dbReference type="InterPro" id="IPR055693">
    <property type="entry name" value="DUF7269"/>
</dbReference>
<reference evidence="5 6" key="1">
    <citation type="submission" date="2019-12" db="EMBL/GenBank/DDBJ databases">
        <title>Isolation and characterization of three novel carbon monoxide-oxidizing members of Halobacteria from salione crusts and soils.</title>
        <authorList>
            <person name="Myers M.R."/>
            <person name="King G.M."/>
        </authorList>
    </citation>
    <scope>NUCLEOTIDE SEQUENCE [LARGE SCALE GENOMIC DNA]</scope>
    <source>
        <strain evidence="5 6">WSH3</strain>
    </source>
</reference>
<dbReference type="Gene3D" id="2.60.40.10">
    <property type="entry name" value="Immunoglobulins"/>
    <property type="match status" value="1"/>
</dbReference>
<evidence type="ECO:0000256" key="1">
    <source>
        <dbReference type="SAM" id="MobiDB-lite"/>
    </source>
</evidence>
<dbReference type="Pfam" id="PF01345">
    <property type="entry name" value="DUF11"/>
    <property type="match status" value="1"/>
</dbReference>
<feature type="domain" description="DUF11" evidence="3">
    <location>
        <begin position="274"/>
        <end position="344"/>
    </location>
</feature>
<keyword evidence="2" id="KW-1133">Transmembrane helix</keyword>
<feature type="transmembrane region" description="Helical" evidence="2">
    <location>
        <begin position="5"/>
        <end position="26"/>
    </location>
</feature>
<evidence type="ECO:0000313" key="5">
    <source>
        <dbReference type="EMBL" id="MXR52746.1"/>
    </source>
</evidence>
<feature type="region of interest" description="Disordered" evidence="1">
    <location>
        <begin position="56"/>
        <end position="77"/>
    </location>
</feature>
<feature type="region of interest" description="Disordered" evidence="1">
    <location>
        <begin position="611"/>
        <end position="633"/>
    </location>
</feature>
<dbReference type="OrthoDB" id="31512at2157"/>
<evidence type="ECO:0000256" key="2">
    <source>
        <dbReference type="SAM" id="Phobius"/>
    </source>
</evidence>
<dbReference type="AlphaFoldDB" id="A0A6B0T928"/>
<evidence type="ECO:0000313" key="6">
    <source>
        <dbReference type="Proteomes" id="UP000466535"/>
    </source>
</evidence>
<feature type="transmembrane region" description="Helical" evidence="2">
    <location>
        <begin position="228"/>
        <end position="261"/>
    </location>
</feature>
<sequence>MNDRVIVVAGVGLCALGIGVMVVPVAGAGVPTVVLTAFALVVVSGGLLVAASQADSSSRPNLDLPDPERRPQYRSPGSEFEQLLDSVGLVGRRAVRREGSELVDGTAPREELLDRLTAQAIAVIQHTAGCSRSEARSRLEEGRWTDDERAAAFFTEGLTPPLSLRQRLPIPTDRELPTVRRARRVVAALETRLTETAGESTRPGSKRTAAGPYWPTDRLPVSRSTSGAALYTVTALVVSGVGVLASAPGFVLLGTVGLALAATAKYSQPDPSVTLTRSVETAAPDPGEEMTVTVTVENDGDRTLADLRVIDGVPPGLTVVDGSPRFASALRPGKTATFDYTVTAVDGHHEFEPAVVIASDFVGVTERIESVAESTTVSCGFERTGAPELEPSELTALSGRHAGAQTGSGVEFETLREYRHGDPPARIDWRRRAKTGELATIEFVEPARSRTILMVDDRPPAYVAPAAGAIPAPRTGAEMAFGVGTRLLDDGQPVGLATATGTEWRPPRAGEKQYATLRRALADPDCVGWTAPDGCRSIEETVAWLSARTARSVQVVVVSPLADDGSVELCRRLQATGRGVCVLSPADADSETTGAAYARLQRWRRRSTLRSAGIPVELGEPQPAPKLGEQDGG</sequence>
<feature type="transmembrane region" description="Helical" evidence="2">
    <location>
        <begin position="32"/>
        <end position="51"/>
    </location>
</feature>
<organism evidence="5 6">
    <name type="scientific">Halovenus carboxidivorans</name>
    <dbReference type="NCBI Taxonomy" id="2692199"/>
    <lineage>
        <taxon>Archaea</taxon>
        <taxon>Methanobacteriati</taxon>
        <taxon>Methanobacteriota</taxon>
        <taxon>Stenosarchaea group</taxon>
        <taxon>Halobacteria</taxon>
        <taxon>Halobacteriales</taxon>
        <taxon>Haloarculaceae</taxon>
        <taxon>Halovenus</taxon>
    </lineage>
</organism>
<feature type="domain" description="DUF58" evidence="4">
    <location>
        <begin position="415"/>
        <end position="575"/>
    </location>
</feature>
<feature type="region of interest" description="Disordered" evidence="1">
    <location>
        <begin position="195"/>
        <end position="217"/>
    </location>
</feature>
<dbReference type="InterPro" id="IPR013783">
    <property type="entry name" value="Ig-like_fold"/>
</dbReference>
<keyword evidence="2" id="KW-0812">Transmembrane</keyword>
<dbReference type="Pfam" id="PF23933">
    <property type="entry name" value="DUF7269"/>
    <property type="match status" value="1"/>
</dbReference>
<dbReference type="NCBIfam" id="TIGR01451">
    <property type="entry name" value="B_ant_repeat"/>
    <property type="match status" value="1"/>
</dbReference>
<dbReference type="EMBL" id="WUUT01000006">
    <property type="protein sequence ID" value="MXR52746.1"/>
    <property type="molecule type" value="Genomic_DNA"/>
</dbReference>
<dbReference type="PANTHER" id="PTHR33608">
    <property type="entry name" value="BLL2464 PROTEIN"/>
    <property type="match status" value="1"/>
</dbReference>
<dbReference type="InterPro" id="IPR001434">
    <property type="entry name" value="OmcB-like_DUF11"/>
</dbReference>
<proteinExistence type="predicted"/>
<evidence type="ECO:0000259" key="3">
    <source>
        <dbReference type="Pfam" id="PF01345"/>
    </source>
</evidence>
<comment type="caution">
    <text evidence="5">The sequence shown here is derived from an EMBL/GenBank/DDBJ whole genome shotgun (WGS) entry which is preliminary data.</text>
</comment>
<evidence type="ECO:0000259" key="4">
    <source>
        <dbReference type="Pfam" id="PF01882"/>
    </source>
</evidence>
<dbReference type="InterPro" id="IPR002881">
    <property type="entry name" value="DUF58"/>
</dbReference>
<dbReference type="Pfam" id="PF01882">
    <property type="entry name" value="DUF58"/>
    <property type="match status" value="1"/>
</dbReference>
<accession>A0A6B0T928</accession>
<keyword evidence="6" id="KW-1185">Reference proteome</keyword>
<dbReference type="Proteomes" id="UP000466535">
    <property type="component" value="Unassembled WGS sequence"/>
</dbReference>
<dbReference type="RefSeq" id="WP_159764885.1">
    <property type="nucleotide sequence ID" value="NZ_WUUT01000006.1"/>
</dbReference>
<dbReference type="PANTHER" id="PTHR33608:SF6">
    <property type="entry name" value="BLL2464 PROTEIN"/>
    <property type="match status" value="1"/>
</dbReference>
<dbReference type="InterPro" id="IPR047589">
    <property type="entry name" value="DUF11_rpt"/>
</dbReference>
<keyword evidence="2" id="KW-0472">Membrane</keyword>